<proteinExistence type="predicted"/>
<reference evidence="1 2" key="1">
    <citation type="submission" date="2015-07" db="EMBL/GenBank/DDBJ databases">
        <title>Draft genome sequence of a diazotrophic, plant growth-promoting rhizobacterium of the Pseudomonas syringae complex.</title>
        <authorList>
            <person name="Patten C.L."/>
            <person name="Jeong H."/>
        </authorList>
    </citation>
    <scope>NUCLEOTIDE SEQUENCE [LARGE SCALE GENOMIC DNA]</scope>
    <source>
        <strain evidence="1 2">GR12-2</strain>
    </source>
</reference>
<gene>
    <name evidence="1" type="ORF">AFK24_07245</name>
</gene>
<name>A0A1C7ZBS3_PSESX</name>
<dbReference type="AlphaFoldDB" id="A0A1C7ZBS3"/>
<accession>A0A1C7ZBS3</accession>
<sequence>MTFLSISGFYPGLNPDNALQYEKDEPQELETEVLSAMGWKSLVDVPMGENDLTTDQTVAVLAILGDPIKDDLMYCIGLCR</sequence>
<dbReference type="RefSeq" id="WP_065832613.1">
    <property type="nucleotide sequence ID" value="NZ_LGSI01000025.1"/>
</dbReference>
<dbReference type="NCBIfam" id="NF040643">
    <property type="entry name" value="S6_alt_immun"/>
    <property type="match status" value="1"/>
</dbReference>
<dbReference type="EMBL" id="LGSI01000025">
    <property type="protein sequence ID" value="OCR25745.1"/>
    <property type="molecule type" value="Genomic_DNA"/>
</dbReference>
<dbReference type="InterPro" id="IPR049810">
    <property type="entry name" value="S6_alt_immun-like"/>
</dbReference>
<comment type="caution">
    <text evidence="1">The sequence shown here is derived from an EMBL/GenBank/DDBJ whole genome shotgun (WGS) entry which is preliminary data.</text>
</comment>
<dbReference type="Proteomes" id="UP000093104">
    <property type="component" value="Unassembled WGS sequence"/>
</dbReference>
<evidence type="ECO:0000313" key="2">
    <source>
        <dbReference type="Proteomes" id="UP000093104"/>
    </source>
</evidence>
<protein>
    <submittedName>
        <fullName evidence="1">Uncharacterized protein</fullName>
    </submittedName>
</protein>
<evidence type="ECO:0000313" key="1">
    <source>
        <dbReference type="EMBL" id="OCR25745.1"/>
    </source>
</evidence>
<organism evidence="1 2">
    <name type="scientific">Pseudomonas syringae</name>
    <dbReference type="NCBI Taxonomy" id="317"/>
    <lineage>
        <taxon>Bacteria</taxon>
        <taxon>Pseudomonadati</taxon>
        <taxon>Pseudomonadota</taxon>
        <taxon>Gammaproteobacteria</taxon>
        <taxon>Pseudomonadales</taxon>
        <taxon>Pseudomonadaceae</taxon>
        <taxon>Pseudomonas</taxon>
    </lineage>
</organism>
<dbReference type="OrthoDB" id="6937788at2"/>